<organism evidence="1 2">
    <name type="scientific">Candidatus Roizmanbacteria bacterium RIFCSPHIGHO2_12_FULL_41_11</name>
    <dbReference type="NCBI Taxonomy" id="1802052"/>
    <lineage>
        <taxon>Bacteria</taxon>
        <taxon>Candidatus Roizmaniibacteriota</taxon>
    </lineage>
</organism>
<gene>
    <name evidence="1" type="ORF">A3F03_03970</name>
</gene>
<reference evidence="1 2" key="1">
    <citation type="journal article" date="2016" name="Nat. Commun.">
        <title>Thousands of microbial genomes shed light on interconnected biogeochemical processes in an aquifer system.</title>
        <authorList>
            <person name="Anantharaman K."/>
            <person name="Brown C.T."/>
            <person name="Hug L.A."/>
            <person name="Sharon I."/>
            <person name="Castelle C.J."/>
            <person name="Probst A.J."/>
            <person name="Thomas B.C."/>
            <person name="Singh A."/>
            <person name="Wilkins M.J."/>
            <person name="Karaoz U."/>
            <person name="Brodie E.L."/>
            <person name="Williams K.H."/>
            <person name="Hubbard S.S."/>
            <person name="Banfield J.F."/>
        </authorList>
    </citation>
    <scope>NUCLEOTIDE SEQUENCE [LARGE SCALE GENOMIC DNA]</scope>
</reference>
<proteinExistence type="predicted"/>
<evidence type="ECO:0000313" key="2">
    <source>
        <dbReference type="Proteomes" id="UP000176803"/>
    </source>
</evidence>
<dbReference type="EMBL" id="MGAC01000046">
    <property type="protein sequence ID" value="OGK37173.1"/>
    <property type="molecule type" value="Genomic_DNA"/>
</dbReference>
<name>A0A1F7I1A8_9BACT</name>
<sequence length="298" mass="33716">MAVNETPTTLYNLAYHQVQKSSNFLPAFFGGFLLGLQTNSPVYILKISQTPDLTLPTKAIARLGLESAYWYTLAKRIVQEGFNAAQSFNMFMPCVIATPDGQTSLLTSLDQNQPYCVRLGNKNKFYESMLDKVVVVDTLKGEEKIPVADLGMADGAIIIKSRKQIVDVARDQFFRLFQKLLKEKEDLQILIRQYNLTELVKLIDSRETFTQYWEQGQISGDMYYFVLESMDSAIREEIRAEGLGHELVRAISAHAVNLTRVYYQAQEDGSKKGVYPYSMSPVDRSVLLPPQTKTPKPS</sequence>
<protein>
    <submittedName>
        <fullName evidence="1">Uncharacterized protein</fullName>
    </submittedName>
</protein>
<comment type="caution">
    <text evidence="1">The sequence shown here is derived from an EMBL/GenBank/DDBJ whole genome shotgun (WGS) entry which is preliminary data.</text>
</comment>
<dbReference type="Proteomes" id="UP000176803">
    <property type="component" value="Unassembled WGS sequence"/>
</dbReference>
<accession>A0A1F7I1A8</accession>
<dbReference type="AlphaFoldDB" id="A0A1F7I1A8"/>
<evidence type="ECO:0000313" key="1">
    <source>
        <dbReference type="EMBL" id="OGK37173.1"/>
    </source>
</evidence>